<dbReference type="InterPro" id="IPR024403">
    <property type="entry name" value="DHOase_cat"/>
</dbReference>
<comment type="pathway">
    <text evidence="6">Pyrimidine metabolism; UMP biosynthesis via de novo pathway; (S)-dihydroorotate from bicarbonate: step 3/3.</text>
</comment>
<evidence type="ECO:0000313" key="9">
    <source>
        <dbReference type="Proteomes" id="UP001314181"/>
    </source>
</evidence>
<dbReference type="PROSITE" id="PS00483">
    <property type="entry name" value="DIHYDROOROTASE_2"/>
    <property type="match status" value="1"/>
</dbReference>
<comment type="caution">
    <text evidence="6">Lacks conserved residue(s) required for the propagation of feature annotation.</text>
</comment>
<dbReference type="PANTHER" id="PTHR43668:SF2">
    <property type="entry name" value="ALLANTOINASE"/>
    <property type="match status" value="1"/>
</dbReference>
<keyword evidence="3 6" id="KW-0479">Metal-binding</keyword>
<feature type="binding site" evidence="6">
    <location>
        <position position="155"/>
    </location>
    <ligand>
        <name>Zn(2+)</name>
        <dbReference type="ChEBI" id="CHEBI:29105"/>
        <label>1</label>
    </ligand>
</feature>
<evidence type="ECO:0000313" key="8">
    <source>
        <dbReference type="EMBL" id="CAK8162279.1"/>
    </source>
</evidence>
<feature type="binding site" evidence="6">
    <location>
        <position position="155"/>
    </location>
    <ligand>
        <name>Zn(2+)</name>
        <dbReference type="ChEBI" id="CHEBI:29105"/>
        <label>2</label>
    </ligand>
</feature>
<dbReference type="GO" id="GO:0004151">
    <property type="term" value="F:dihydroorotase activity"/>
    <property type="evidence" value="ECO:0007669"/>
    <property type="project" value="UniProtKB-EC"/>
</dbReference>
<dbReference type="InterPro" id="IPR002195">
    <property type="entry name" value="Dihydroorotase_CS"/>
</dbReference>
<comment type="catalytic activity">
    <reaction evidence="6">
        <text>(S)-dihydroorotate + H2O = N-carbamoyl-L-aspartate + H(+)</text>
        <dbReference type="Rhea" id="RHEA:24296"/>
        <dbReference type="ChEBI" id="CHEBI:15377"/>
        <dbReference type="ChEBI" id="CHEBI:15378"/>
        <dbReference type="ChEBI" id="CHEBI:30864"/>
        <dbReference type="ChEBI" id="CHEBI:32814"/>
        <dbReference type="EC" id="3.5.2.3"/>
    </reaction>
</comment>
<dbReference type="Pfam" id="PF12890">
    <property type="entry name" value="DHOase"/>
    <property type="match status" value="1"/>
</dbReference>
<dbReference type="Proteomes" id="UP001314181">
    <property type="component" value="Unassembled WGS sequence"/>
</dbReference>
<feature type="domain" description="Dihydroorotase catalytic" evidence="7">
    <location>
        <begin position="53"/>
        <end position="242"/>
    </location>
</feature>
<organism evidence="8 9">
    <name type="scientific">Candidatus Xenohaliotis californiensis</name>
    <dbReference type="NCBI Taxonomy" id="84677"/>
    <lineage>
        <taxon>Bacteria</taxon>
        <taxon>Pseudomonadati</taxon>
        <taxon>Pseudomonadota</taxon>
        <taxon>Alphaproteobacteria</taxon>
        <taxon>Rickettsiales</taxon>
        <taxon>Anaplasmataceae</taxon>
        <taxon>Candidatus Xenohaliotis</taxon>
    </lineage>
</organism>
<dbReference type="InterPro" id="IPR032466">
    <property type="entry name" value="Metal_Hydrolase"/>
</dbReference>
<protein>
    <recommendedName>
        <fullName evidence="6">Dihydroorotase</fullName>
        <shortName evidence="6">DHOase</shortName>
        <ecNumber evidence="6">3.5.2.3</ecNumber>
    </recommendedName>
</protein>
<keyword evidence="5 6" id="KW-0665">Pyrimidine biosynthesis</keyword>
<feature type="binding site" evidence="6">
    <location>
        <position position="310"/>
    </location>
    <ligand>
        <name>Zn(2+)</name>
        <dbReference type="ChEBI" id="CHEBI:29105"/>
        <label>1</label>
    </ligand>
</feature>
<feature type="active site" evidence="6">
    <location>
        <position position="310"/>
    </location>
</feature>
<keyword evidence="6" id="KW-0862">Zinc</keyword>
<dbReference type="InterPro" id="IPR050138">
    <property type="entry name" value="DHOase/Allantoinase_Hydrolase"/>
</dbReference>
<accession>A0ABP0ERF9</accession>
<feature type="binding site" evidence="6">
    <location>
        <begin position="65"/>
        <end position="67"/>
    </location>
    <ligand>
        <name>substrate</name>
    </ligand>
</feature>
<feature type="binding site" evidence="6">
    <location>
        <position position="97"/>
    </location>
    <ligand>
        <name>substrate</name>
    </ligand>
</feature>
<comment type="cofactor">
    <cofactor evidence="6">
        <name>Zn(2+)</name>
        <dbReference type="ChEBI" id="CHEBI:29105"/>
    </cofactor>
    <text evidence="6">Binds 2 Zn(2+) ions per subunit.</text>
</comment>
<evidence type="ECO:0000259" key="7">
    <source>
        <dbReference type="Pfam" id="PF12890"/>
    </source>
</evidence>
<evidence type="ECO:0000256" key="6">
    <source>
        <dbReference type="HAMAP-Rule" id="MF_00220"/>
    </source>
</evidence>
<evidence type="ECO:0000256" key="1">
    <source>
        <dbReference type="ARBA" id="ARBA00002368"/>
    </source>
</evidence>
<dbReference type="InterPro" id="IPR004722">
    <property type="entry name" value="DHOase"/>
</dbReference>
<feature type="binding site" evidence="6">
    <location>
        <begin position="328"/>
        <end position="329"/>
    </location>
    <ligand>
        <name>substrate</name>
    </ligand>
</feature>
<dbReference type="HAMAP" id="MF_00220_B">
    <property type="entry name" value="PyrC_classI_B"/>
    <property type="match status" value="1"/>
</dbReference>
<sequence length="434" mass="47620">MESGILFRNARIVDANTNAIGSVVVQDNIISSCDYGIDHNFDRSLKVINCTNKILIPGIVDIQVHFREPGQEYKEDIASGLKSAAAGGITTVVCQPNTKPTIDNTDVLRFVLNKGRMKSAVNLHCYAAVTRNLQGRCITDIKSLYENGAIGFTDDGLPISNPDILKDAFYETWKVKSFVAQHAEDLSISNNGSVNKGSISKKLNDPGIANSSEYLVVKRDLDILRSVNVDAHYHLLHVSTKEAVEEIKIAKKQGLNVTCEATPHHFILNDSAVLKHHSMAKMNPPLRSEEDRLAIIEGLTNGTIDCIATDHAPHEFASKILPINKAPFGIVGLETLLPLTLKLFYNGNLSLKEAINKITYAPAKVINQKKIGLIKKGYCANIAIIDIDNEYLVDITSFHGKSNNSPFHNMSVKGSVLLTMSNGKIEYAKKSMQL</sequence>
<evidence type="ECO:0000256" key="4">
    <source>
        <dbReference type="ARBA" id="ARBA00022801"/>
    </source>
</evidence>
<keyword evidence="9" id="KW-1185">Reference proteome</keyword>
<dbReference type="RefSeq" id="WP_338363230.1">
    <property type="nucleotide sequence ID" value="NZ_CAWVOK010000001.1"/>
</dbReference>
<dbReference type="SUPFAM" id="SSF51338">
    <property type="entry name" value="Composite domain of metallo-dependent hydrolases"/>
    <property type="match status" value="1"/>
</dbReference>
<comment type="function">
    <text evidence="1 6">Catalyzes the reversible cyclization of carbamoyl aspartate to dihydroorotate.</text>
</comment>
<comment type="caution">
    <text evidence="8">The sequence shown here is derived from an EMBL/GenBank/DDBJ whole genome shotgun (WGS) entry which is preliminary data.</text>
</comment>
<dbReference type="EMBL" id="CAWVOK010000001">
    <property type="protein sequence ID" value="CAK8162279.1"/>
    <property type="molecule type" value="Genomic_DNA"/>
</dbReference>
<evidence type="ECO:0000256" key="5">
    <source>
        <dbReference type="ARBA" id="ARBA00022975"/>
    </source>
</evidence>
<evidence type="ECO:0000256" key="2">
    <source>
        <dbReference type="ARBA" id="ARBA00010286"/>
    </source>
</evidence>
<feature type="binding site" evidence="6">
    <location>
        <position position="182"/>
    </location>
    <ligand>
        <name>Zn(2+)</name>
        <dbReference type="ChEBI" id="CHEBI:29105"/>
        <label>2</label>
    </ligand>
</feature>
<dbReference type="EC" id="3.5.2.3" evidence="6"/>
<dbReference type="Gene3D" id="2.30.40.10">
    <property type="entry name" value="Urease, subunit C, domain 1"/>
    <property type="match status" value="1"/>
</dbReference>
<evidence type="ECO:0000256" key="3">
    <source>
        <dbReference type="ARBA" id="ARBA00022723"/>
    </source>
</evidence>
<dbReference type="PANTHER" id="PTHR43668">
    <property type="entry name" value="ALLANTOINASE"/>
    <property type="match status" value="1"/>
</dbReference>
<dbReference type="NCBIfam" id="TIGR00857">
    <property type="entry name" value="pyrC_multi"/>
    <property type="match status" value="1"/>
</dbReference>
<reference evidence="8 9" key="1">
    <citation type="submission" date="2024-01" db="EMBL/GenBank/DDBJ databases">
        <authorList>
            <person name="Kunselman E."/>
        </authorList>
    </citation>
    <scope>NUCLEOTIDE SEQUENCE [LARGE SCALE GENOMIC DNA]</scope>
    <source>
        <strain evidence="8">2 abalone samples</strain>
    </source>
</reference>
<dbReference type="CDD" id="cd01317">
    <property type="entry name" value="DHOase_IIa"/>
    <property type="match status" value="1"/>
</dbReference>
<dbReference type="Gene3D" id="3.20.20.140">
    <property type="entry name" value="Metal-dependent hydrolases"/>
    <property type="match status" value="1"/>
</dbReference>
<dbReference type="SUPFAM" id="SSF51556">
    <property type="entry name" value="Metallo-dependent hydrolases"/>
    <property type="match status" value="1"/>
</dbReference>
<feature type="binding site" evidence="6">
    <location>
        <position position="314"/>
    </location>
    <ligand>
        <name>substrate</name>
    </ligand>
</feature>
<comment type="similarity">
    <text evidence="2 6">Belongs to the metallo-dependent hydrolases superfamily. DHOase family. Class I DHOase subfamily.</text>
</comment>
<proteinExistence type="inferred from homology"/>
<name>A0ABP0ERF9_9RICK</name>
<feature type="binding site" evidence="6">
    <location>
        <position position="283"/>
    </location>
    <ligand>
        <name>substrate</name>
    </ligand>
</feature>
<keyword evidence="4 6" id="KW-0378">Hydrolase</keyword>
<gene>
    <name evidence="6 8" type="primary">pyrC</name>
    <name evidence="8" type="ORF">CAXC1_100008</name>
</gene>
<feature type="binding site" evidence="6">
    <location>
        <position position="237"/>
    </location>
    <ligand>
        <name>Zn(2+)</name>
        <dbReference type="ChEBI" id="CHEBI:29105"/>
        <label>2</label>
    </ligand>
</feature>
<feature type="binding site" evidence="6">
    <location>
        <position position="65"/>
    </location>
    <ligand>
        <name>Zn(2+)</name>
        <dbReference type="ChEBI" id="CHEBI:29105"/>
        <label>1</label>
    </ligand>
</feature>
<dbReference type="InterPro" id="IPR011059">
    <property type="entry name" value="Metal-dep_hydrolase_composite"/>
</dbReference>